<dbReference type="EMBL" id="JAHHHV010000053">
    <property type="protein sequence ID" value="MBW4465630.1"/>
    <property type="molecule type" value="Genomic_DNA"/>
</dbReference>
<gene>
    <name evidence="1" type="ORF">KME07_09350</name>
</gene>
<proteinExistence type="predicted"/>
<comment type="caution">
    <text evidence="1">The sequence shown here is derived from an EMBL/GenBank/DDBJ whole genome shotgun (WGS) entry which is preliminary data.</text>
</comment>
<reference evidence="1" key="2">
    <citation type="journal article" date="2022" name="Microbiol. Resour. Announc.">
        <title>Metagenome Sequencing to Explore Phylogenomics of Terrestrial Cyanobacteria.</title>
        <authorList>
            <person name="Ward R.D."/>
            <person name="Stajich J.E."/>
            <person name="Johansen J.R."/>
            <person name="Huntemann M."/>
            <person name="Clum A."/>
            <person name="Foster B."/>
            <person name="Foster B."/>
            <person name="Roux S."/>
            <person name="Palaniappan K."/>
            <person name="Varghese N."/>
            <person name="Mukherjee S."/>
            <person name="Reddy T.B.K."/>
            <person name="Daum C."/>
            <person name="Copeland A."/>
            <person name="Chen I.A."/>
            <person name="Ivanova N.N."/>
            <person name="Kyrpides N.C."/>
            <person name="Shapiro N."/>
            <person name="Eloe-Fadrosh E.A."/>
            <person name="Pietrasiak N."/>
        </authorList>
    </citation>
    <scope>NUCLEOTIDE SEQUENCE</scope>
    <source>
        <strain evidence="1">GSE-TBD4-15B</strain>
    </source>
</reference>
<accession>A0A951U4G9</accession>
<dbReference type="AlphaFoldDB" id="A0A951U4G9"/>
<organism evidence="1 2">
    <name type="scientific">Pegethrix bostrychoides GSE-TBD4-15B</name>
    <dbReference type="NCBI Taxonomy" id="2839662"/>
    <lineage>
        <taxon>Bacteria</taxon>
        <taxon>Bacillati</taxon>
        <taxon>Cyanobacteriota</taxon>
        <taxon>Cyanophyceae</taxon>
        <taxon>Oculatellales</taxon>
        <taxon>Oculatellaceae</taxon>
        <taxon>Pegethrix</taxon>
    </lineage>
</organism>
<evidence type="ECO:0000313" key="2">
    <source>
        <dbReference type="Proteomes" id="UP000707356"/>
    </source>
</evidence>
<reference evidence="1" key="1">
    <citation type="submission" date="2021-05" db="EMBL/GenBank/DDBJ databases">
        <authorList>
            <person name="Pietrasiak N."/>
            <person name="Ward R."/>
            <person name="Stajich J.E."/>
            <person name="Kurbessoian T."/>
        </authorList>
    </citation>
    <scope>NUCLEOTIDE SEQUENCE</scope>
    <source>
        <strain evidence="1">GSE-TBD4-15B</strain>
    </source>
</reference>
<protein>
    <submittedName>
        <fullName evidence="1">Uncharacterized protein</fullName>
    </submittedName>
</protein>
<evidence type="ECO:0000313" key="1">
    <source>
        <dbReference type="EMBL" id="MBW4465630.1"/>
    </source>
</evidence>
<dbReference type="Proteomes" id="UP000707356">
    <property type="component" value="Unassembled WGS sequence"/>
</dbReference>
<sequence length="67" mass="7476">MGRLKANRVQKHFRVDVNTPEKLDRLAIQLGYVYGRGGALGELLDAIANEEVILVPKTSWQKLLGSK</sequence>
<name>A0A951U4G9_9CYAN</name>